<feature type="non-terminal residue" evidence="1">
    <location>
        <position position="79"/>
    </location>
</feature>
<organism evidence="1 2">
    <name type="scientific">Hymenolepis diminuta</name>
    <name type="common">Rat tapeworm</name>
    <dbReference type="NCBI Taxonomy" id="6216"/>
    <lineage>
        <taxon>Eukaryota</taxon>
        <taxon>Metazoa</taxon>
        <taxon>Spiralia</taxon>
        <taxon>Lophotrochozoa</taxon>
        <taxon>Platyhelminthes</taxon>
        <taxon>Cestoda</taxon>
        <taxon>Eucestoda</taxon>
        <taxon>Cyclophyllidea</taxon>
        <taxon>Hymenolepididae</taxon>
        <taxon>Hymenolepis</taxon>
    </lineage>
</organism>
<evidence type="ECO:0000313" key="1">
    <source>
        <dbReference type="EMBL" id="VUZ57505.1"/>
    </source>
</evidence>
<dbReference type="Proteomes" id="UP000321570">
    <property type="component" value="Unassembled WGS sequence"/>
</dbReference>
<evidence type="ECO:0000313" key="2">
    <source>
        <dbReference type="Proteomes" id="UP000321570"/>
    </source>
</evidence>
<accession>A0A564ZDC8</accession>
<proteinExistence type="predicted"/>
<name>A0A564ZDC8_HYMDI</name>
<protein>
    <submittedName>
        <fullName evidence="1">Uncharacterized protein</fullName>
    </submittedName>
</protein>
<keyword evidence="2" id="KW-1185">Reference proteome</keyword>
<dbReference type="EMBL" id="CABIJS010000719">
    <property type="protein sequence ID" value="VUZ57505.1"/>
    <property type="molecule type" value="Genomic_DNA"/>
</dbReference>
<reference evidence="1 2" key="1">
    <citation type="submission" date="2019-07" db="EMBL/GenBank/DDBJ databases">
        <authorList>
            <person name="Jastrzebski P J."/>
            <person name="Paukszto L."/>
            <person name="Jastrzebski P J."/>
        </authorList>
    </citation>
    <scope>NUCLEOTIDE SEQUENCE [LARGE SCALE GENOMIC DNA]</scope>
    <source>
        <strain evidence="1 2">WMS-il1</strain>
    </source>
</reference>
<dbReference type="AlphaFoldDB" id="A0A564ZDC8"/>
<gene>
    <name evidence="1" type="ORF">WMSIL1_LOCUS14983</name>
</gene>
<sequence>LPKVSFTSDVRSSRKCLKCIIGLLNKSELRYESSYYPELILPSAIFDELFHLTLEGSSDGHVTVFDHLTEATFYLRLRY</sequence>
<feature type="non-terminal residue" evidence="1">
    <location>
        <position position="1"/>
    </location>
</feature>